<accession>A0ABR3JHX1</accession>
<dbReference type="InterPro" id="IPR013536">
    <property type="entry name" value="WLM_dom"/>
</dbReference>
<dbReference type="PANTHER" id="PTHR46622:SF1">
    <property type="entry name" value="DNA-DEPENDENT METALLOPROTEASE WSS1"/>
    <property type="match status" value="1"/>
</dbReference>
<protein>
    <recommendedName>
        <fullName evidence="2">WLM domain-containing protein</fullName>
    </recommendedName>
</protein>
<keyword evidence="4" id="KW-1185">Reference proteome</keyword>
<feature type="compositionally biased region" description="Basic residues" evidence="1">
    <location>
        <begin position="170"/>
        <end position="183"/>
    </location>
</feature>
<gene>
    <name evidence="3" type="ORF">HGRIS_003939</name>
</gene>
<name>A0ABR3JHX1_9AGAR</name>
<dbReference type="EMBL" id="JASNQZ010000007">
    <property type="protein sequence ID" value="KAL0955018.1"/>
    <property type="molecule type" value="Genomic_DNA"/>
</dbReference>
<dbReference type="Gene3D" id="3.30.2010.10">
    <property type="entry name" value="Metalloproteases ('zincins'), catalytic domain"/>
    <property type="match status" value="1"/>
</dbReference>
<proteinExistence type="predicted"/>
<feature type="region of interest" description="Disordered" evidence="1">
    <location>
        <begin position="348"/>
        <end position="428"/>
    </location>
</feature>
<feature type="compositionally biased region" description="Basic and acidic residues" evidence="1">
    <location>
        <begin position="239"/>
        <end position="252"/>
    </location>
</feature>
<dbReference type="Pfam" id="PF08325">
    <property type="entry name" value="WLM"/>
    <property type="match status" value="1"/>
</dbReference>
<feature type="domain" description="WLM" evidence="2">
    <location>
        <begin position="8"/>
        <end position="253"/>
    </location>
</feature>
<evidence type="ECO:0000313" key="3">
    <source>
        <dbReference type="EMBL" id="KAL0955018.1"/>
    </source>
</evidence>
<evidence type="ECO:0000313" key="4">
    <source>
        <dbReference type="Proteomes" id="UP001556367"/>
    </source>
</evidence>
<feature type="region of interest" description="Disordered" evidence="1">
    <location>
        <begin position="169"/>
        <end position="283"/>
    </location>
</feature>
<dbReference type="PROSITE" id="PS51397">
    <property type="entry name" value="WLM"/>
    <property type="match status" value="1"/>
</dbReference>
<feature type="compositionally biased region" description="Acidic residues" evidence="1">
    <location>
        <begin position="269"/>
        <end position="283"/>
    </location>
</feature>
<dbReference type="InterPro" id="IPR053000">
    <property type="entry name" value="WSS1-like_metalloprotease"/>
</dbReference>
<feature type="compositionally biased region" description="Low complexity" evidence="1">
    <location>
        <begin position="253"/>
        <end position="268"/>
    </location>
</feature>
<evidence type="ECO:0000259" key="2">
    <source>
        <dbReference type="PROSITE" id="PS51397"/>
    </source>
</evidence>
<organism evidence="3 4">
    <name type="scientific">Hohenbuehelia grisea</name>
    <dbReference type="NCBI Taxonomy" id="104357"/>
    <lineage>
        <taxon>Eukaryota</taxon>
        <taxon>Fungi</taxon>
        <taxon>Dikarya</taxon>
        <taxon>Basidiomycota</taxon>
        <taxon>Agaricomycotina</taxon>
        <taxon>Agaricomycetes</taxon>
        <taxon>Agaricomycetidae</taxon>
        <taxon>Agaricales</taxon>
        <taxon>Pleurotineae</taxon>
        <taxon>Pleurotaceae</taxon>
        <taxon>Hohenbuehelia</taxon>
    </lineage>
</organism>
<dbReference type="PANTHER" id="PTHR46622">
    <property type="entry name" value="DNA-DEPENDENT METALLOPROTEASE WSS1"/>
    <property type="match status" value="1"/>
</dbReference>
<evidence type="ECO:0000256" key="1">
    <source>
        <dbReference type="SAM" id="MobiDB-lite"/>
    </source>
</evidence>
<sequence length="428" mass="46906">MVHVRINATEANPNPHINFISSLPSHDQEQARTLLRALAAQVRPVMKAHGFSVNSFEEYEHNEVFLGRNWNNGETVELVLRGASGSFHPTNMLMSTLCHELAHISHMNHGPDFQKLWSQLRSEVRALQAKGYYGDGYWSSGTRLKDNARVSGDGIDGGNLAQYMCGGALSRKRPTARRRRKSGPRAPVVPSNHTGRQTARKRKAGSRLAENAFDGGGQKLDDSKDAKGTGFGKQAASKRAREERALATERRIQALQSQSQSKASVEPSESSDEFDEEDEIVPETDADRLQTLLQSEKGLDLSDMKALNTDQWFDEPEVSSTLDGKCDLFSAMGSSSKSTFTIGSAKRANLPNVPSKASSDSKGKAKQVFQDSSDDEVEIVSCSFSPEKSPKIDSTRACSGSESRLGLGRMAQTEMEERRKESLGLGRA</sequence>
<dbReference type="Proteomes" id="UP001556367">
    <property type="component" value="Unassembled WGS sequence"/>
</dbReference>
<reference evidence="4" key="1">
    <citation type="submission" date="2024-06" db="EMBL/GenBank/DDBJ databases">
        <title>Multi-omics analyses provide insights into the biosynthesis of the anticancer antibiotic pleurotin in Hohenbuehelia grisea.</title>
        <authorList>
            <person name="Weaver J.A."/>
            <person name="Alberti F."/>
        </authorList>
    </citation>
    <scope>NUCLEOTIDE SEQUENCE [LARGE SCALE GENOMIC DNA]</scope>
    <source>
        <strain evidence="4">T-177</strain>
    </source>
</reference>
<comment type="caution">
    <text evidence="3">The sequence shown here is derived from an EMBL/GenBank/DDBJ whole genome shotgun (WGS) entry which is preliminary data.</text>
</comment>